<dbReference type="EMBL" id="JH413816">
    <property type="protein sequence ID" value="EHL31372.1"/>
    <property type="molecule type" value="Genomic_DNA"/>
</dbReference>
<dbReference type="Proteomes" id="UP000002770">
    <property type="component" value="Unassembled WGS sequence"/>
</dbReference>
<organism evidence="1 2">
    <name type="scientific">Legionella drancourtii LLAP12</name>
    <dbReference type="NCBI Taxonomy" id="658187"/>
    <lineage>
        <taxon>Bacteria</taxon>
        <taxon>Pseudomonadati</taxon>
        <taxon>Pseudomonadota</taxon>
        <taxon>Gammaproteobacteria</taxon>
        <taxon>Legionellales</taxon>
        <taxon>Legionellaceae</taxon>
        <taxon>Legionella</taxon>
    </lineage>
</organism>
<dbReference type="eggNOG" id="ENOG5031DZT">
    <property type="taxonomic scope" value="Bacteria"/>
</dbReference>
<dbReference type="HOGENOM" id="CLU_459122_0_0_6"/>
<evidence type="ECO:0000313" key="1">
    <source>
        <dbReference type="EMBL" id="EHL31372.1"/>
    </source>
</evidence>
<proteinExistence type="predicted"/>
<name>G9EMY0_9GAMM</name>
<dbReference type="STRING" id="658187.LDG_6600"/>
<sequence length="594" mass="67054">MTQEIVNNDFVDKKKTAFSTPRISDSDALITIEAKQIDNPGLGNCAFYAFAIGLIEIIQEEKIAYGSRRPMFKQWVALDPSINTEKLYDDICSFDYKKPNNRLLDQLQKSLRQIVCDCTLSELRQACASSRAVNDYKKLTATSSFMNFSFLYYDNSDWIDPEYNEYANLPDVKKAFDALEQRALERKSLERDEQLELNVLISDALGQAALKLKTLLNEILKTDVAKLGALKSETIRLQDAIIKALTAQMEILTPDGLEAEKLTELKVDVVRLQEVINDALRDEALKIIRNNPLIVVEEHEQLTLAPIFMSLFYGSDVDLNLITAETKPKADSTIIKAAKVITQNYFWGTHGHLNHLGSVFGVNLHTLTEGNANFVFVDAPDRYVITVNNKNNAHWTTIVTQAKSVCAFSGDDEKTTKTLHQVTKMGKRAAENKVFPNKVRTSGESAKKTEPAKVGTPSKIVKQEYANSTNNLMRASLKGQVANAVKEYCNYSNSIWFSFFHRHGETGRNRAKRFGDKLSACTDYNEAKKITIDFLKDRKNGNTHPHSFRTMLLQELLTKNMSAPDLKFLSQNFSAQLDILKTHQNIKTKSFSML</sequence>
<accession>G9EMY0</accession>
<gene>
    <name evidence="1" type="ORF">LDG_6600</name>
</gene>
<dbReference type="InParanoid" id="G9EMY0"/>
<dbReference type="AlphaFoldDB" id="G9EMY0"/>
<reference evidence="1 2" key="1">
    <citation type="journal article" date="2011" name="BMC Genomics">
        <title>Insight into cross-talk between intra-amoebal pathogens.</title>
        <authorList>
            <person name="Gimenez G."/>
            <person name="Bertelli C."/>
            <person name="Moliner C."/>
            <person name="Robert C."/>
            <person name="Raoult D."/>
            <person name="Fournier P.E."/>
            <person name="Greub G."/>
        </authorList>
    </citation>
    <scope>NUCLEOTIDE SEQUENCE [LARGE SCALE GENOMIC DNA]</scope>
    <source>
        <strain evidence="1 2">LLAP12</strain>
    </source>
</reference>
<dbReference type="OrthoDB" id="5652914at2"/>
<dbReference type="RefSeq" id="WP_006870531.1">
    <property type="nucleotide sequence ID" value="NZ_JH413816.1"/>
</dbReference>
<evidence type="ECO:0000313" key="2">
    <source>
        <dbReference type="Proteomes" id="UP000002770"/>
    </source>
</evidence>
<evidence type="ECO:0008006" key="3">
    <source>
        <dbReference type="Google" id="ProtNLM"/>
    </source>
</evidence>
<protein>
    <recommendedName>
        <fullName evidence="3">Dot/Icm T4SS effector</fullName>
    </recommendedName>
</protein>
<keyword evidence="2" id="KW-1185">Reference proteome</keyword>